<organism evidence="1 2">
    <name type="scientific">Candidatus Lactobacillus pullistercoris</name>
    <dbReference type="NCBI Taxonomy" id="2838636"/>
    <lineage>
        <taxon>Bacteria</taxon>
        <taxon>Bacillati</taxon>
        <taxon>Bacillota</taxon>
        <taxon>Bacilli</taxon>
        <taxon>Lactobacillales</taxon>
        <taxon>Lactobacillaceae</taxon>
        <taxon>Lactobacillus</taxon>
    </lineage>
</organism>
<sequence length="142" mass="17127">KKQRVVGRPEGGYLTRGETYLKLTNVFSSPMKGYSWNKAYKTAIIKKYHLKFDKDISLLEDQIFNVKYISIAKGVYYTQKPYYHYWQRKGSIIHQPNIKKIVDNFRGNYRVWHKIISTIMKDREEEKMRKKLERQQALRDSE</sequence>
<reference evidence="1" key="1">
    <citation type="journal article" date="2021" name="PeerJ">
        <title>Extensive microbial diversity within the chicken gut microbiome revealed by metagenomics and culture.</title>
        <authorList>
            <person name="Gilroy R."/>
            <person name="Ravi A."/>
            <person name="Getino M."/>
            <person name="Pursley I."/>
            <person name="Horton D.L."/>
            <person name="Alikhan N.F."/>
            <person name="Baker D."/>
            <person name="Gharbi K."/>
            <person name="Hall N."/>
            <person name="Watson M."/>
            <person name="Adriaenssens E.M."/>
            <person name="Foster-Nyarko E."/>
            <person name="Jarju S."/>
            <person name="Secka A."/>
            <person name="Antonio M."/>
            <person name="Oren A."/>
            <person name="Chaudhuri R.R."/>
            <person name="La Ragione R."/>
            <person name="Hildebrand F."/>
            <person name="Pallen M.J."/>
        </authorList>
    </citation>
    <scope>NUCLEOTIDE SEQUENCE</scope>
    <source>
        <strain evidence="1">F6-686</strain>
    </source>
</reference>
<dbReference type="SUPFAM" id="SSF53448">
    <property type="entry name" value="Nucleotide-diphospho-sugar transferases"/>
    <property type="match status" value="1"/>
</dbReference>
<proteinExistence type="predicted"/>
<feature type="non-terminal residue" evidence="1">
    <location>
        <position position="1"/>
    </location>
</feature>
<comment type="caution">
    <text evidence="1">The sequence shown here is derived from an EMBL/GenBank/DDBJ whole genome shotgun (WGS) entry which is preliminary data.</text>
</comment>
<reference evidence="1" key="2">
    <citation type="submission" date="2021-04" db="EMBL/GenBank/DDBJ databases">
        <authorList>
            <person name="Gilroy R."/>
        </authorList>
    </citation>
    <scope>NUCLEOTIDE SEQUENCE</scope>
    <source>
        <strain evidence="1">F6-686</strain>
    </source>
</reference>
<dbReference type="Proteomes" id="UP000823844">
    <property type="component" value="Unassembled WGS sequence"/>
</dbReference>
<dbReference type="EMBL" id="JAHLFT010000112">
    <property type="protein sequence ID" value="MBU3829163.1"/>
    <property type="molecule type" value="Genomic_DNA"/>
</dbReference>
<name>A0A9E2KT28_9LACO</name>
<dbReference type="InterPro" id="IPR029044">
    <property type="entry name" value="Nucleotide-diphossugar_trans"/>
</dbReference>
<evidence type="ECO:0000313" key="2">
    <source>
        <dbReference type="Proteomes" id="UP000823844"/>
    </source>
</evidence>
<gene>
    <name evidence="1" type="ORF">H9806_08640</name>
</gene>
<dbReference type="AlphaFoldDB" id="A0A9E2KT28"/>
<accession>A0A9E2KT28</accession>
<protein>
    <submittedName>
        <fullName evidence="1">Glycosyltransferase family 2 protein</fullName>
    </submittedName>
</protein>
<evidence type="ECO:0000313" key="1">
    <source>
        <dbReference type="EMBL" id="MBU3829163.1"/>
    </source>
</evidence>